<dbReference type="InterPro" id="IPR007110">
    <property type="entry name" value="Ig-like_dom"/>
</dbReference>
<dbReference type="SUPFAM" id="SSF48726">
    <property type="entry name" value="Immunoglobulin"/>
    <property type="match status" value="2"/>
</dbReference>
<accession>A0ABM3N223</accession>
<dbReference type="Proteomes" id="UP001652740">
    <property type="component" value="Unplaced"/>
</dbReference>
<dbReference type="InterPro" id="IPR013783">
    <property type="entry name" value="Ig-like_fold"/>
</dbReference>
<dbReference type="InterPro" id="IPR036179">
    <property type="entry name" value="Ig-like_dom_sf"/>
</dbReference>
<feature type="chain" id="PRO_5045939305" evidence="1">
    <location>
        <begin position="27"/>
        <end position="314"/>
    </location>
</feature>
<dbReference type="SMART" id="SM00408">
    <property type="entry name" value="IGc2"/>
    <property type="match status" value="2"/>
</dbReference>
<dbReference type="InterPro" id="IPR003599">
    <property type="entry name" value="Ig_sub"/>
</dbReference>
<dbReference type="PANTHER" id="PTHR23279">
    <property type="entry name" value="DEFECTIVE PROBOSCIS EXTENSION RESPONSE DPR -RELATED"/>
    <property type="match status" value="1"/>
</dbReference>
<feature type="domain" description="Ig-like" evidence="2">
    <location>
        <begin position="150"/>
        <end position="243"/>
    </location>
</feature>
<reference evidence="4" key="1">
    <citation type="submission" date="2025-08" db="UniProtKB">
        <authorList>
            <consortium name="RefSeq"/>
        </authorList>
    </citation>
    <scope>IDENTIFICATION</scope>
    <source>
        <tissue evidence="4">Whole larvae</tissue>
    </source>
</reference>
<evidence type="ECO:0000313" key="3">
    <source>
        <dbReference type="Proteomes" id="UP001652740"/>
    </source>
</evidence>
<organism evidence="3 4">
    <name type="scientific">Galleria mellonella</name>
    <name type="common">Greater wax moth</name>
    <dbReference type="NCBI Taxonomy" id="7137"/>
    <lineage>
        <taxon>Eukaryota</taxon>
        <taxon>Metazoa</taxon>
        <taxon>Ecdysozoa</taxon>
        <taxon>Arthropoda</taxon>
        <taxon>Hexapoda</taxon>
        <taxon>Insecta</taxon>
        <taxon>Pterygota</taxon>
        <taxon>Neoptera</taxon>
        <taxon>Endopterygota</taxon>
        <taxon>Lepidoptera</taxon>
        <taxon>Glossata</taxon>
        <taxon>Ditrysia</taxon>
        <taxon>Pyraloidea</taxon>
        <taxon>Pyralidae</taxon>
        <taxon>Galleriinae</taxon>
        <taxon>Galleria</taxon>
    </lineage>
</organism>
<protein>
    <submittedName>
        <fullName evidence="4">Lachesin-like</fullName>
    </submittedName>
</protein>
<dbReference type="InterPro" id="IPR013098">
    <property type="entry name" value="Ig_I-set"/>
</dbReference>
<keyword evidence="1" id="KW-0732">Signal</keyword>
<dbReference type="GeneID" id="113509317"/>
<dbReference type="CDD" id="cd00096">
    <property type="entry name" value="Ig"/>
    <property type="match status" value="1"/>
</dbReference>
<feature type="signal peptide" evidence="1">
    <location>
        <begin position="1"/>
        <end position="26"/>
    </location>
</feature>
<dbReference type="InterPro" id="IPR003598">
    <property type="entry name" value="Ig_sub2"/>
</dbReference>
<keyword evidence="3" id="KW-1185">Reference proteome</keyword>
<dbReference type="PROSITE" id="PS50835">
    <property type="entry name" value="IG_LIKE"/>
    <property type="match status" value="2"/>
</dbReference>
<dbReference type="Pfam" id="PF13927">
    <property type="entry name" value="Ig_3"/>
    <property type="match status" value="1"/>
</dbReference>
<dbReference type="Gene3D" id="2.60.40.10">
    <property type="entry name" value="Immunoglobulins"/>
    <property type="match status" value="2"/>
</dbReference>
<dbReference type="Pfam" id="PF07679">
    <property type="entry name" value="I-set"/>
    <property type="match status" value="1"/>
</dbReference>
<name>A0ABM3N223_GALME</name>
<dbReference type="RefSeq" id="XP_052757620.1">
    <property type="nucleotide sequence ID" value="XM_052901660.1"/>
</dbReference>
<evidence type="ECO:0000256" key="1">
    <source>
        <dbReference type="SAM" id="SignalP"/>
    </source>
</evidence>
<dbReference type="PANTHER" id="PTHR23279:SF21">
    <property type="entry name" value="DEFECTIVE PROBOSCIS EXTENSION RESPONSE 11, ISOFORM B-RELATED"/>
    <property type="match status" value="1"/>
</dbReference>
<evidence type="ECO:0000313" key="4">
    <source>
        <dbReference type="RefSeq" id="XP_052757620.1"/>
    </source>
</evidence>
<evidence type="ECO:0000259" key="2">
    <source>
        <dbReference type="PROSITE" id="PS50835"/>
    </source>
</evidence>
<dbReference type="SMART" id="SM00409">
    <property type="entry name" value="IG"/>
    <property type="match status" value="2"/>
</dbReference>
<dbReference type="InterPro" id="IPR037448">
    <property type="entry name" value="Zig-8"/>
</dbReference>
<sequence>MCACPWRLHVFTAVLVLAAHLIKVLSCGEAGGGARLAKRYVGLYTGPYFDPSAPNNITTQLGTHAYLPCKVRQLSNKSVSWIRRRDAHILTVDRFTFIADERFQAFLVEATDTWTLQVKYVQARDAGVYECQVGTEPKMSHFVQLNVVVPKIEIVGESDLYVKAGSTVSLKCVITQALEEPAYIFWYHNDERVLNYDKSLVEIRMERVAPDTTVGNLIIYSPRREDSGNYSCSPSNLDSASVVLHVLSGEQPAAMQHGNGAVQLGSPLGALLCAALGGALGAPAPPARPLLRLLALVAVTLLFPVLCHDEDEPK</sequence>
<proteinExistence type="predicted"/>
<feature type="domain" description="Ig-like" evidence="2">
    <location>
        <begin position="47"/>
        <end position="133"/>
    </location>
</feature>
<gene>
    <name evidence="4" type="primary">LOC113509317</name>
</gene>